<feature type="compositionally biased region" description="Basic and acidic residues" evidence="1">
    <location>
        <begin position="325"/>
        <end position="348"/>
    </location>
</feature>
<feature type="compositionally biased region" description="Basic and acidic residues" evidence="1">
    <location>
        <begin position="364"/>
        <end position="374"/>
    </location>
</feature>
<comment type="caution">
    <text evidence="2">The sequence shown here is derived from an EMBL/GenBank/DDBJ whole genome shotgun (WGS) entry which is preliminary data.</text>
</comment>
<organism evidence="2 3">
    <name type="scientific">Gnathostoma spinigerum</name>
    <dbReference type="NCBI Taxonomy" id="75299"/>
    <lineage>
        <taxon>Eukaryota</taxon>
        <taxon>Metazoa</taxon>
        <taxon>Ecdysozoa</taxon>
        <taxon>Nematoda</taxon>
        <taxon>Chromadorea</taxon>
        <taxon>Rhabditida</taxon>
        <taxon>Spirurina</taxon>
        <taxon>Gnathostomatomorpha</taxon>
        <taxon>Gnathostomatoidea</taxon>
        <taxon>Gnathostomatidae</taxon>
        <taxon>Gnathostoma</taxon>
    </lineage>
</organism>
<proteinExistence type="predicted"/>
<gene>
    <name evidence="2" type="ORF">AB6A40_000799</name>
</gene>
<feature type="region of interest" description="Disordered" evidence="1">
    <location>
        <begin position="263"/>
        <end position="294"/>
    </location>
</feature>
<feature type="compositionally biased region" description="Basic and acidic residues" evidence="1">
    <location>
        <begin position="466"/>
        <end position="477"/>
    </location>
</feature>
<evidence type="ECO:0000313" key="2">
    <source>
        <dbReference type="EMBL" id="MFH4974090.1"/>
    </source>
</evidence>
<dbReference type="EMBL" id="JBGFUD010000248">
    <property type="protein sequence ID" value="MFH4974090.1"/>
    <property type="molecule type" value="Genomic_DNA"/>
</dbReference>
<evidence type="ECO:0000256" key="1">
    <source>
        <dbReference type="SAM" id="MobiDB-lite"/>
    </source>
</evidence>
<dbReference type="AlphaFoldDB" id="A0ABD6E2S6"/>
<accession>A0ABD6E2S6</accession>
<feature type="compositionally biased region" description="Polar residues" evidence="1">
    <location>
        <begin position="186"/>
        <end position="195"/>
    </location>
</feature>
<evidence type="ECO:0000313" key="3">
    <source>
        <dbReference type="Proteomes" id="UP001608902"/>
    </source>
</evidence>
<feature type="region of interest" description="Disordered" evidence="1">
    <location>
        <begin position="21"/>
        <end position="75"/>
    </location>
</feature>
<feature type="region of interest" description="Disordered" evidence="1">
    <location>
        <begin position="168"/>
        <end position="195"/>
    </location>
</feature>
<feature type="compositionally biased region" description="Low complexity" evidence="1">
    <location>
        <begin position="481"/>
        <end position="497"/>
    </location>
</feature>
<feature type="compositionally biased region" description="Polar residues" evidence="1">
    <location>
        <begin position="53"/>
        <end position="65"/>
    </location>
</feature>
<dbReference type="Proteomes" id="UP001608902">
    <property type="component" value="Unassembled WGS sequence"/>
</dbReference>
<keyword evidence="3" id="KW-1185">Reference proteome</keyword>
<name>A0ABD6E2S6_9BILA</name>
<feature type="region of interest" description="Disordered" evidence="1">
    <location>
        <begin position="325"/>
        <end position="379"/>
    </location>
</feature>
<feature type="compositionally biased region" description="Low complexity" evidence="1">
    <location>
        <begin position="224"/>
        <end position="244"/>
    </location>
</feature>
<feature type="region of interest" description="Disordered" evidence="1">
    <location>
        <begin position="420"/>
        <end position="518"/>
    </location>
</feature>
<feature type="compositionally biased region" description="Polar residues" evidence="1">
    <location>
        <begin position="498"/>
        <end position="510"/>
    </location>
</feature>
<protein>
    <submittedName>
        <fullName evidence="2">Uncharacterized protein</fullName>
    </submittedName>
</protein>
<feature type="region of interest" description="Disordered" evidence="1">
    <location>
        <begin position="223"/>
        <end position="245"/>
    </location>
</feature>
<feature type="compositionally biased region" description="Basic and acidic residues" evidence="1">
    <location>
        <begin position="431"/>
        <end position="455"/>
    </location>
</feature>
<reference evidence="2 3" key="1">
    <citation type="submission" date="2024-08" db="EMBL/GenBank/DDBJ databases">
        <title>Gnathostoma spinigerum genome.</title>
        <authorList>
            <person name="Gonzalez-Bertolin B."/>
            <person name="Monzon S."/>
            <person name="Zaballos A."/>
            <person name="Jimenez P."/>
            <person name="Dekumyoy P."/>
            <person name="Varona S."/>
            <person name="Cuesta I."/>
            <person name="Sumanam S."/>
            <person name="Adisakwattana P."/>
            <person name="Gasser R.B."/>
            <person name="Hernandez-Gonzalez A."/>
            <person name="Young N.D."/>
            <person name="Perteguer M.J."/>
        </authorList>
    </citation>
    <scope>NUCLEOTIDE SEQUENCE [LARGE SCALE GENOMIC DNA]</scope>
    <source>
        <strain evidence="2">AL3</strain>
        <tissue evidence="2">Liver</tissue>
    </source>
</reference>
<sequence length="551" mass="60631">MTNSNRSGGWFSSVVNNLSGFWSRPPDRSSHSGRRSMPIHSIEEQEDPEEEVNASSLRPSTSIPENTDRKRSPELSTVCDGICKKSYGTERVENMIREEDEEIAGLSCAFPRNSNRYLSPSVFSPMDSSRVTSDRNTMRKRVFSGISDGDQSTLNIFGKTFSSHIFDTVPNGNSSKRVKNDDWPRNSHSSNKNSQSLFLDRSSAFDTSTFGLLTSSTVESGRASSVLRSRISRPPSSTTSSLSSKTRAVLMELEKISTPVKEVRKLPMSSTIESWSRDETSLPPGAPPRKSLCSLSRAQVISNTLASSTRKPYWRRPAHARFLKAEGEKEKFGQHSEPKEDRLSKDVVDGSSKTLEETASDPASGDKADARVPELEYDEGAENLADVDVALLKATKPLVMGENPLQPGFLGDTLFKFSSPVKRGPISITVKESEMKTDKHEEPEVADVEEKRGSGTDDSSEESEGEDVKDSTTELKKKTAASDSETSSSVSPAPVSTNGSPQRNAFSNSFRPKRPMRDLHLTNISNTERTISFHDDGVTVTQSLPHHLPNQ</sequence>